<organism evidence="1">
    <name type="scientific">uncultured Caudovirales phage</name>
    <dbReference type="NCBI Taxonomy" id="2100421"/>
    <lineage>
        <taxon>Viruses</taxon>
        <taxon>Duplodnaviria</taxon>
        <taxon>Heunggongvirae</taxon>
        <taxon>Uroviricota</taxon>
        <taxon>Caudoviricetes</taxon>
        <taxon>Peduoviridae</taxon>
        <taxon>Maltschvirus</taxon>
        <taxon>Maltschvirus maltsch</taxon>
    </lineage>
</organism>
<proteinExistence type="predicted"/>
<gene>
    <name evidence="1" type="ORF">UFOVP726_49</name>
</gene>
<dbReference type="SUPFAM" id="SSF46955">
    <property type="entry name" value="Putative DNA-binding domain"/>
    <property type="match status" value="1"/>
</dbReference>
<accession>A0A6J5NR46</accession>
<name>A0A6J5NR46_9CAUD</name>
<dbReference type="EMBL" id="LR796695">
    <property type="protein sequence ID" value="CAB4159821.1"/>
    <property type="molecule type" value="Genomic_DNA"/>
</dbReference>
<sequence length="77" mass="8208">MTTNPPPTLIRRGDLLRALGISSQTLRRWLAAGKCPRPDVDVGGGQQWWHPQTLARAGINLQPADQAAASQPTPAAS</sequence>
<reference evidence="1" key="1">
    <citation type="submission" date="2020-04" db="EMBL/GenBank/DDBJ databases">
        <authorList>
            <person name="Chiriac C."/>
            <person name="Salcher M."/>
            <person name="Ghai R."/>
            <person name="Kavagutti S V."/>
        </authorList>
    </citation>
    <scope>NUCLEOTIDE SEQUENCE</scope>
</reference>
<dbReference type="InterPro" id="IPR009061">
    <property type="entry name" value="DNA-bd_dom_put_sf"/>
</dbReference>
<protein>
    <submittedName>
        <fullName evidence="1">Uncharacterized protein</fullName>
    </submittedName>
</protein>
<evidence type="ECO:0000313" key="1">
    <source>
        <dbReference type="EMBL" id="CAB4159821.1"/>
    </source>
</evidence>